<dbReference type="EMBL" id="BONC01000014">
    <property type="protein sequence ID" value="GIF56431.1"/>
    <property type="molecule type" value="Genomic_DNA"/>
</dbReference>
<accession>A0ABQ4C0X9</accession>
<keyword evidence="2" id="KW-0560">Oxidoreductase</keyword>
<dbReference type="RefSeq" id="WP_203702210.1">
    <property type="nucleotide sequence ID" value="NZ_BAAALU010000006.1"/>
</dbReference>
<keyword evidence="3" id="KW-1185">Reference proteome</keyword>
<protein>
    <submittedName>
        <fullName evidence="2">Antibiotic biosynthesis monooxygenase</fullName>
    </submittedName>
</protein>
<name>A0ABQ4C0X9_9ACTN</name>
<dbReference type="InterPro" id="IPR007138">
    <property type="entry name" value="ABM_dom"/>
</dbReference>
<dbReference type="Pfam" id="PF03992">
    <property type="entry name" value="ABM"/>
    <property type="match status" value="1"/>
</dbReference>
<dbReference type="Proteomes" id="UP000624325">
    <property type="component" value="Unassembled WGS sequence"/>
</dbReference>
<evidence type="ECO:0000259" key="1">
    <source>
        <dbReference type="PROSITE" id="PS51725"/>
    </source>
</evidence>
<evidence type="ECO:0000313" key="3">
    <source>
        <dbReference type="Proteomes" id="UP000624325"/>
    </source>
</evidence>
<dbReference type="InterPro" id="IPR011008">
    <property type="entry name" value="Dimeric_a/b-barrel"/>
</dbReference>
<dbReference type="Gene3D" id="3.30.70.100">
    <property type="match status" value="1"/>
</dbReference>
<proteinExistence type="predicted"/>
<organism evidence="2 3">
    <name type="scientific">Asanoa iriomotensis</name>
    <dbReference type="NCBI Taxonomy" id="234613"/>
    <lineage>
        <taxon>Bacteria</taxon>
        <taxon>Bacillati</taxon>
        <taxon>Actinomycetota</taxon>
        <taxon>Actinomycetes</taxon>
        <taxon>Micromonosporales</taxon>
        <taxon>Micromonosporaceae</taxon>
        <taxon>Asanoa</taxon>
    </lineage>
</organism>
<feature type="domain" description="ABM" evidence="1">
    <location>
        <begin position="4"/>
        <end position="91"/>
    </location>
</feature>
<keyword evidence="2" id="KW-0503">Monooxygenase</keyword>
<dbReference type="PROSITE" id="PS51725">
    <property type="entry name" value="ABM"/>
    <property type="match status" value="1"/>
</dbReference>
<reference evidence="2 3" key="1">
    <citation type="submission" date="2021-01" db="EMBL/GenBank/DDBJ databases">
        <title>Whole genome shotgun sequence of Asanoa iriomotensis NBRC 100142.</title>
        <authorList>
            <person name="Komaki H."/>
            <person name="Tamura T."/>
        </authorList>
    </citation>
    <scope>NUCLEOTIDE SEQUENCE [LARGE SCALE GENOMIC DNA]</scope>
    <source>
        <strain evidence="2 3">NBRC 100142</strain>
    </source>
</reference>
<gene>
    <name evidence="2" type="ORF">Air01nite_25260</name>
</gene>
<sequence>MSARVRVLLYAVAPDGEAVTATYHRVSTELAGTAGLLGNELLRSVYEPERFIVISEWESLDAFRAWERGSAHRATTAPLRDFHDTSRGSAFGLYEVTAAYRGDDVPLQRSSST</sequence>
<comment type="caution">
    <text evidence="2">The sequence shown here is derived from an EMBL/GenBank/DDBJ whole genome shotgun (WGS) entry which is preliminary data.</text>
</comment>
<dbReference type="SUPFAM" id="SSF54909">
    <property type="entry name" value="Dimeric alpha+beta barrel"/>
    <property type="match status" value="1"/>
</dbReference>
<dbReference type="GO" id="GO:0004497">
    <property type="term" value="F:monooxygenase activity"/>
    <property type="evidence" value="ECO:0007669"/>
    <property type="project" value="UniProtKB-KW"/>
</dbReference>
<evidence type="ECO:0000313" key="2">
    <source>
        <dbReference type="EMBL" id="GIF56431.1"/>
    </source>
</evidence>